<dbReference type="PANTHER" id="PTHR31793">
    <property type="entry name" value="4-HYDROXYBENZOYL-COA THIOESTERASE FAMILY MEMBER"/>
    <property type="match status" value="1"/>
</dbReference>
<sequence>MTWSYQRRVRYYETDRMGVVHHSNYLRLIEDARMDWIQDHIMNYNEMEKMGIIIPAASASGNFRTYLKYDDPFSVEVKLIQFSGVRMKFAYQIYHSETGKLCYEGESVHFFATGEDYHPFSIKRKFPELYEKFKNCMESDPEQK</sequence>
<proteinExistence type="inferred from homology"/>
<dbReference type="NCBIfam" id="TIGR00051">
    <property type="entry name" value="YbgC/FadM family acyl-CoA thioesterase"/>
    <property type="match status" value="1"/>
</dbReference>
<dbReference type="GO" id="GO:0047617">
    <property type="term" value="F:fatty acyl-CoA hydrolase activity"/>
    <property type="evidence" value="ECO:0007669"/>
    <property type="project" value="TreeGrafter"/>
</dbReference>
<dbReference type="InterPro" id="IPR029069">
    <property type="entry name" value="HotDog_dom_sf"/>
</dbReference>
<dbReference type="CDD" id="cd00586">
    <property type="entry name" value="4HBT"/>
    <property type="match status" value="1"/>
</dbReference>
<keyword evidence="2" id="KW-0378">Hydrolase</keyword>
<dbReference type="PIRSF" id="PIRSF003230">
    <property type="entry name" value="YbgC"/>
    <property type="match status" value="1"/>
</dbReference>
<accession>A0A923NK56</accession>
<dbReference type="InterPro" id="IPR006684">
    <property type="entry name" value="YbgC/YbaW"/>
</dbReference>
<dbReference type="AlphaFoldDB" id="A0A923NK56"/>
<comment type="caution">
    <text evidence="3">The sequence shown here is derived from an EMBL/GenBank/DDBJ whole genome shotgun (WGS) entry which is preliminary data.</text>
</comment>
<reference evidence="3" key="1">
    <citation type="submission" date="2020-08" db="EMBL/GenBank/DDBJ databases">
        <title>Genome public.</title>
        <authorList>
            <person name="Liu C."/>
            <person name="Sun Q."/>
        </authorList>
    </citation>
    <scope>NUCLEOTIDE SEQUENCE</scope>
    <source>
        <strain evidence="3">BX12</strain>
    </source>
</reference>
<dbReference type="Gene3D" id="3.10.129.10">
    <property type="entry name" value="Hotdog Thioesterase"/>
    <property type="match status" value="1"/>
</dbReference>
<dbReference type="SUPFAM" id="SSF54637">
    <property type="entry name" value="Thioesterase/thiol ester dehydrase-isomerase"/>
    <property type="match status" value="1"/>
</dbReference>
<keyword evidence="4" id="KW-1185">Reference proteome</keyword>
<dbReference type="PANTHER" id="PTHR31793:SF27">
    <property type="entry name" value="NOVEL THIOESTERASE SUPERFAMILY DOMAIN AND SAPOSIN A-TYPE DOMAIN CONTAINING PROTEIN (0610012H03RIK)"/>
    <property type="match status" value="1"/>
</dbReference>
<dbReference type="PROSITE" id="PS01328">
    <property type="entry name" value="4HBCOA_THIOESTERASE"/>
    <property type="match status" value="1"/>
</dbReference>
<name>A0A923NK56_9FIRM</name>
<dbReference type="EMBL" id="JACRYT010000015">
    <property type="protein sequence ID" value="MBC6680596.1"/>
    <property type="molecule type" value="Genomic_DNA"/>
</dbReference>
<evidence type="ECO:0000313" key="3">
    <source>
        <dbReference type="EMBL" id="MBC6680596.1"/>
    </source>
</evidence>
<dbReference type="Pfam" id="PF13279">
    <property type="entry name" value="4HBT_2"/>
    <property type="match status" value="1"/>
</dbReference>
<dbReference type="Proteomes" id="UP000602647">
    <property type="component" value="Unassembled WGS sequence"/>
</dbReference>
<comment type="similarity">
    <text evidence="1">Belongs to the 4-hydroxybenzoyl-CoA thioesterase family.</text>
</comment>
<dbReference type="InterPro" id="IPR050563">
    <property type="entry name" value="4-hydroxybenzoyl-CoA_TE"/>
</dbReference>
<organism evidence="3 4">
    <name type="scientific">Zhenpiania hominis</name>
    <dbReference type="NCBI Taxonomy" id="2763644"/>
    <lineage>
        <taxon>Bacteria</taxon>
        <taxon>Bacillati</taxon>
        <taxon>Bacillota</taxon>
        <taxon>Clostridia</taxon>
        <taxon>Peptostreptococcales</taxon>
        <taxon>Anaerovoracaceae</taxon>
        <taxon>Zhenpiania</taxon>
    </lineage>
</organism>
<evidence type="ECO:0000256" key="1">
    <source>
        <dbReference type="ARBA" id="ARBA00005953"/>
    </source>
</evidence>
<dbReference type="InterPro" id="IPR008272">
    <property type="entry name" value="HB-CoA_thioesterase_AS"/>
</dbReference>
<gene>
    <name evidence="3" type="ORF">H9L42_12270</name>
</gene>
<evidence type="ECO:0000256" key="2">
    <source>
        <dbReference type="ARBA" id="ARBA00022801"/>
    </source>
</evidence>
<dbReference type="RefSeq" id="WP_187303691.1">
    <property type="nucleotide sequence ID" value="NZ_CBCTQH010000013.1"/>
</dbReference>
<protein>
    <submittedName>
        <fullName evidence="3">Acyl-CoA thioesterase</fullName>
    </submittedName>
</protein>
<evidence type="ECO:0000313" key="4">
    <source>
        <dbReference type="Proteomes" id="UP000602647"/>
    </source>
</evidence>